<organism evidence="6 7">
    <name type="scientific">Oleiphilus messinensis</name>
    <dbReference type="NCBI Taxonomy" id="141451"/>
    <lineage>
        <taxon>Bacteria</taxon>
        <taxon>Pseudomonadati</taxon>
        <taxon>Pseudomonadota</taxon>
        <taxon>Gammaproteobacteria</taxon>
        <taxon>Oceanospirillales</taxon>
        <taxon>Oleiphilaceae</taxon>
        <taxon>Oleiphilus</taxon>
    </lineage>
</organism>
<gene>
    <name evidence="6" type="ORF">OLMES_0075</name>
</gene>
<name>A0A1Y0I3Y8_9GAMM</name>
<evidence type="ECO:0000259" key="3">
    <source>
        <dbReference type="PROSITE" id="PS50883"/>
    </source>
</evidence>
<dbReference type="KEGG" id="ome:OLMES_0075"/>
<dbReference type="CDD" id="cd06225">
    <property type="entry name" value="HAMP"/>
    <property type="match status" value="1"/>
</dbReference>
<keyword evidence="2" id="KW-1133">Transmembrane helix</keyword>
<reference evidence="6 7" key="1">
    <citation type="submission" date="2017-05" db="EMBL/GenBank/DDBJ databases">
        <title>Genomic insights into alkan degradation activity of Oleiphilus messinensis.</title>
        <authorList>
            <person name="Kozyavkin S.A."/>
            <person name="Slesarev A.I."/>
            <person name="Golyshin P.N."/>
            <person name="Korzhenkov A."/>
            <person name="Golyshina O.N."/>
            <person name="Toshchakov S.V."/>
        </authorList>
    </citation>
    <scope>NUCLEOTIDE SEQUENCE [LARGE SCALE GENOMIC DNA]</scope>
    <source>
        <strain evidence="6 7">ME102</strain>
    </source>
</reference>
<dbReference type="InterPro" id="IPR043128">
    <property type="entry name" value="Rev_trsase/Diguanyl_cyclase"/>
</dbReference>
<dbReference type="SUPFAM" id="SSF158472">
    <property type="entry name" value="HAMP domain-like"/>
    <property type="match status" value="1"/>
</dbReference>
<dbReference type="CDD" id="cd01948">
    <property type="entry name" value="EAL"/>
    <property type="match status" value="1"/>
</dbReference>
<dbReference type="Pfam" id="PF00563">
    <property type="entry name" value="EAL"/>
    <property type="match status" value="1"/>
</dbReference>
<dbReference type="Gene3D" id="6.10.340.10">
    <property type="match status" value="1"/>
</dbReference>
<dbReference type="PROSITE" id="PS50885">
    <property type="entry name" value="HAMP"/>
    <property type="match status" value="1"/>
</dbReference>
<dbReference type="InterPro" id="IPR003660">
    <property type="entry name" value="HAMP_dom"/>
</dbReference>
<dbReference type="InterPro" id="IPR000160">
    <property type="entry name" value="GGDEF_dom"/>
</dbReference>
<comment type="cofactor">
    <cofactor evidence="1">
        <name>Mg(2+)</name>
        <dbReference type="ChEBI" id="CHEBI:18420"/>
    </cofactor>
</comment>
<dbReference type="PANTHER" id="PTHR44757">
    <property type="entry name" value="DIGUANYLATE CYCLASE DGCP"/>
    <property type="match status" value="1"/>
</dbReference>
<keyword evidence="2" id="KW-0472">Membrane</keyword>
<dbReference type="InterPro" id="IPR052155">
    <property type="entry name" value="Biofilm_reg_signaling"/>
</dbReference>
<dbReference type="SMART" id="SM00304">
    <property type="entry name" value="HAMP"/>
    <property type="match status" value="1"/>
</dbReference>
<dbReference type="GO" id="GO:0016020">
    <property type="term" value="C:membrane"/>
    <property type="evidence" value="ECO:0007669"/>
    <property type="project" value="InterPro"/>
</dbReference>
<evidence type="ECO:0000313" key="7">
    <source>
        <dbReference type="Proteomes" id="UP000196027"/>
    </source>
</evidence>
<protein>
    <submittedName>
        <fullName evidence="6">Signal transduction diguanylate cyclase/phosphodiesterase</fullName>
    </submittedName>
</protein>
<evidence type="ECO:0000256" key="1">
    <source>
        <dbReference type="ARBA" id="ARBA00001946"/>
    </source>
</evidence>
<dbReference type="SUPFAM" id="SSF55073">
    <property type="entry name" value="Nucleotide cyclase"/>
    <property type="match status" value="1"/>
</dbReference>
<feature type="transmembrane region" description="Helical" evidence="2">
    <location>
        <begin position="9"/>
        <end position="29"/>
    </location>
</feature>
<dbReference type="InterPro" id="IPR035919">
    <property type="entry name" value="EAL_sf"/>
</dbReference>
<sequence>MRSSIRTKLTIITVVTILFCSISVMMMSVQEHESLYRQSVMDNLDALSANLADELVGIIGGEGAVLEVATELLSFDRYSSVRFAAVFDAGGEMMHHYVHPLYFDSQQNFPELMTYDLNRIPEGSSFFESELVAKQIIGESDYTLGYLLVVNDYHGPLEVTMNSLYGKLVPLVLLVSLFTLLVDNLLIKRLMSPLARLADFAQEVTETGDYQLKVNVSGSEEINKLTRNINVMLSTIYEQTIKNQRYTAQLEQQQDSLEKLANYDTLTGLPNRKMFQVLLENEIANYKQSGSHLAVMFLDLDNFKHINDSLGHGTGDMLLIMVAEFIEQTLRSGDVVARFGGDEFLILIKNSEKIADLVHIAERIIERLRRPFQVKGWEVESGVSIGVATTLSSDCSAEVLIRHADLAMYHAKETGKSSCSFFDDKLLRESVRKVEIANAISTALVKDEFQVFYQPKVGPNGGIIGFEALIRWQSSYDGIIAPSEFIPIAEWCGKIGDITRYLISCVFREYRTIVKLVSTTIHISLNLSAHDLRDMSLIGFIRDEMVKNKVNPQHIEFEITESSYLENLENAALFLQEIGTLGSTVALDDFGTGYSSLSYLSQIEVDTLKIDHSFVKQLHESDKDRFIIQSIINLGISFSLNICAEGVETVSDRDALIDMGCHQLQGYLFSKPVPLGALAEALSAINRTNWQLKSHLSSN</sequence>
<keyword evidence="2" id="KW-0812">Transmembrane</keyword>
<accession>A0A1Y0I3Y8</accession>
<evidence type="ECO:0000256" key="2">
    <source>
        <dbReference type="SAM" id="Phobius"/>
    </source>
</evidence>
<dbReference type="GO" id="GO:0003824">
    <property type="term" value="F:catalytic activity"/>
    <property type="evidence" value="ECO:0007669"/>
    <property type="project" value="UniProtKB-ARBA"/>
</dbReference>
<dbReference type="EMBL" id="CP021425">
    <property type="protein sequence ID" value="ARU54184.1"/>
    <property type="molecule type" value="Genomic_DNA"/>
</dbReference>
<evidence type="ECO:0000259" key="5">
    <source>
        <dbReference type="PROSITE" id="PS50887"/>
    </source>
</evidence>
<dbReference type="InterPro" id="IPR029787">
    <property type="entry name" value="Nucleotide_cyclase"/>
</dbReference>
<dbReference type="PROSITE" id="PS50883">
    <property type="entry name" value="EAL"/>
    <property type="match status" value="1"/>
</dbReference>
<dbReference type="PROSITE" id="PS50887">
    <property type="entry name" value="GGDEF"/>
    <property type="match status" value="1"/>
</dbReference>
<dbReference type="Proteomes" id="UP000196027">
    <property type="component" value="Chromosome"/>
</dbReference>
<dbReference type="Pfam" id="PF00990">
    <property type="entry name" value="GGDEF"/>
    <property type="match status" value="1"/>
</dbReference>
<dbReference type="SUPFAM" id="SSF141868">
    <property type="entry name" value="EAL domain-like"/>
    <property type="match status" value="1"/>
</dbReference>
<feature type="domain" description="EAL" evidence="3">
    <location>
        <begin position="433"/>
        <end position="686"/>
    </location>
</feature>
<dbReference type="SMART" id="SM00052">
    <property type="entry name" value="EAL"/>
    <property type="match status" value="1"/>
</dbReference>
<dbReference type="Gene3D" id="3.30.70.270">
    <property type="match status" value="1"/>
</dbReference>
<dbReference type="Gene3D" id="3.20.20.450">
    <property type="entry name" value="EAL domain"/>
    <property type="match status" value="1"/>
</dbReference>
<evidence type="ECO:0000313" key="6">
    <source>
        <dbReference type="EMBL" id="ARU54184.1"/>
    </source>
</evidence>
<evidence type="ECO:0000259" key="4">
    <source>
        <dbReference type="PROSITE" id="PS50885"/>
    </source>
</evidence>
<dbReference type="FunFam" id="3.30.70.270:FF:000001">
    <property type="entry name" value="Diguanylate cyclase domain protein"/>
    <property type="match status" value="1"/>
</dbReference>
<feature type="domain" description="HAMP" evidence="4">
    <location>
        <begin position="188"/>
        <end position="241"/>
    </location>
</feature>
<dbReference type="NCBIfam" id="TIGR00254">
    <property type="entry name" value="GGDEF"/>
    <property type="match status" value="1"/>
</dbReference>
<dbReference type="CDD" id="cd01949">
    <property type="entry name" value="GGDEF"/>
    <property type="match status" value="1"/>
</dbReference>
<keyword evidence="7" id="KW-1185">Reference proteome</keyword>
<dbReference type="GO" id="GO:0007165">
    <property type="term" value="P:signal transduction"/>
    <property type="evidence" value="ECO:0007669"/>
    <property type="project" value="InterPro"/>
</dbReference>
<dbReference type="PANTHER" id="PTHR44757:SF2">
    <property type="entry name" value="BIOFILM ARCHITECTURE MAINTENANCE PROTEIN MBAA"/>
    <property type="match status" value="1"/>
</dbReference>
<dbReference type="OrthoDB" id="9804951at2"/>
<dbReference type="InterPro" id="IPR001633">
    <property type="entry name" value="EAL_dom"/>
</dbReference>
<dbReference type="SMART" id="SM00267">
    <property type="entry name" value="GGDEF"/>
    <property type="match status" value="1"/>
</dbReference>
<feature type="domain" description="GGDEF" evidence="5">
    <location>
        <begin position="291"/>
        <end position="424"/>
    </location>
</feature>
<proteinExistence type="predicted"/>
<dbReference type="Pfam" id="PF00672">
    <property type="entry name" value="HAMP"/>
    <property type="match status" value="1"/>
</dbReference>
<dbReference type="AlphaFoldDB" id="A0A1Y0I3Y8"/>